<comment type="subcellular location">
    <subcellularLocation>
        <location evidence="1">Cell membrane</location>
        <topology evidence="1">Multi-pass membrane protein</topology>
    </subcellularLocation>
</comment>
<organism evidence="8 9">
    <name type="scientific">Haloarchaeobius iranensis</name>
    <dbReference type="NCBI Taxonomy" id="996166"/>
    <lineage>
        <taxon>Archaea</taxon>
        <taxon>Methanobacteriati</taxon>
        <taxon>Methanobacteriota</taxon>
        <taxon>Stenosarchaea group</taxon>
        <taxon>Halobacteria</taxon>
        <taxon>Halobacteriales</taxon>
        <taxon>Halorubellaceae</taxon>
        <taxon>Haloarchaeobius</taxon>
    </lineage>
</organism>
<dbReference type="GO" id="GO:0005886">
    <property type="term" value="C:plasma membrane"/>
    <property type="evidence" value="ECO:0007669"/>
    <property type="project" value="UniProtKB-SubCell"/>
</dbReference>
<dbReference type="PANTHER" id="PTHR30482:SF17">
    <property type="entry name" value="ABC TRANSPORTER ATP-BINDING PROTEIN"/>
    <property type="match status" value="1"/>
</dbReference>
<evidence type="ECO:0000256" key="2">
    <source>
        <dbReference type="ARBA" id="ARBA00022475"/>
    </source>
</evidence>
<dbReference type="InterPro" id="IPR001851">
    <property type="entry name" value="ABC_transp_permease"/>
</dbReference>
<feature type="transmembrane region" description="Helical" evidence="7">
    <location>
        <begin position="306"/>
        <end position="328"/>
    </location>
</feature>
<dbReference type="EMBL" id="FNIA01000001">
    <property type="protein sequence ID" value="SDM33637.1"/>
    <property type="molecule type" value="Genomic_DNA"/>
</dbReference>
<keyword evidence="3 7" id="KW-0812">Transmembrane</keyword>
<sequence>MAISEPTDAPDDGATDADGGTATADSADVASETATGEHYLVEYLRGHVAHAFVVAFFGLYPFAHTFLTGSLVGAEMAMFLPRVQTMITVFYFGLFAMSFDFISGYTGYLSFGHSAFYGLGAYFVILVANGKVPLLGSGTPFMVLLLLAGILAVVLALLMGSVAFRLTGVYFAMITLGFAQILYVFFSNWDYLGSNPRDGIAVLGRQDGFSIGVPYVDSLNMSIGQLQGDTFTWGMDFAAMTGIDALAPISHTIVLGPGEVSYYMVGLVVLVCYFMLQRIVHSPFGRAMIAIRENEERARAVGYDTFRVKMGAFAISGFFGAVAGGLFTGYRTSVAPENSFYFLTAGDALLASIIGGFGTVAGPLFGRLFHEGLHEFLTKEGGGLLPYLRSQLGEGTLNTVIVDGFTVAEAIEVFLNGRAGLYIGLLFVLFVLYVPNGLLGTLRGYLGGTVAGQVAAAVKRRVRGWKL</sequence>
<evidence type="ECO:0000256" key="6">
    <source>
        <dbReference type="SAM" id="MobiDB-lite"/>
    </source>
</evidence>
<dbReference type="GO" id="GO:0015658">
    <property type="term" value="F:branched-chain amino acid transmembrane transporter activity"/>
    <property type="evidence" value="ECO:0007669"/>
    <property type="project" value="InterPro"/>
</dbReference>
<feature type="transmembrane region" description="Helical" evidence="7">
    <location>
        <begin position="87"/>
        <end position="108"/>
    </location>
</feature>
<evidence type="ECO:0000313" key="9">
    <source>
        <dbReference type="Proteomes" id="UP000199370"/>
    </source>
</evidence>
<evidence type="ECO:0000256" key="1">
    <source>
        <dbReference type="ARBA" id="ARBA00004651"/>
    </source>
</evidence>
<feature type="transmembrane region" description="Helical" evidence="7">
    <location>
        <begin position="141"/>
        <end position="160"/>
    </location>
</feature>
<dbReference type="InterPro" id="IPR043428">
    <property type="entry name" value="LivM-like"/>
</dbReference>
<evidence type="ECO:0000256" key="3">
    <source>
        <dbReference type="ARBA" id="ARBA00022692"/>
    </source>
</evidence>
<dbReference type="Proteomes" id="UP000199370">
    <property type="component" value="Unassembled WGS sequence"/>
</dbReference>
<feature type="transmembrane region" description="Helical" evidence="7">
    <location>
        <begin position="48"/>
        <end position="67"/>
    </location>
</feature>
<proteinExistence type="predicted"/>
<evidence type="ECO:0000256" key="4">
    <source>
        <dbReference type="ARBA" id="ARBA00022989"/>
    </source>
</evidence>
<dbReference type="STRING" id="996166.SAMN05192554_101119"/>
<feature type="region of interest" description="Disordered" evidence="6">
    <location>
        <begin position="1"/>
        <end position="26"/>
    </location>
</feature>
<evidence type="ECO:0000256" key="5">
    <source>
        <dbReference type="ARBA" id="ARBA00023136"/>
    </source>
</evidence>
<keyword evidence="4 7" id="KW-1133">Transmembrane helix</keyword>
<dbReference type="PANTHER" id="PTHR30482">
    <property type="entry name" value="HIGH-AFFINITY BRANCHED-CHAIN AMINO ACID TRANSPORT SYSTEM PERMEASE"/>
    <property type="match status" value="1"/>
</dbReference>
<dbReference type="AlphaFoldDB" id="A0A1G9SE92"/>
<feature type="transmembrane region" description="Helical" evidence="7">
    <location>
        <begin position="348"/>
        <end position="369"/>
    </location>
</feature>
<accession>A0A1G9SE92</accession>
<keyword evidence="2" id="KW-1003">Cell membrane</keyword>
<feature type="transmembrane region" description="Helical" evidence="7">
    <location>
        <begin position="419"/>
        <end position="436"/>
    </location>
</feature>
<protein>
    <submittedName>
        <fullName evidence="8">Amino acid/amide ABC transporter membrane protein 2, HAAT family</fullName>
    </submittedName>
</protein>
<feature type="transmembrane region" description="Helical" evidence="7">
    <location>
        <begin position="260"/>
        <end position="276"/>
    </location>
</feature>
<keyword evidence="9" id="KW-1185">Reference proteome</keyword>
<feature type="transmembrane region" description="Helical" evidence="7">
    <location>
        <begin position="167"/>
        <end position="186"/>
    </location>
</feature>
<dbReference type="Pfam" id="PF02653">
    <property type="entry name" value="BPD_transp_2"/>
    <property type="match status" value="1"/>
</dbReference>
<reference evidence="8 9" key="1">
    <citation type="submission" date="2016-10" db="EMBL/GenBank/DDBJ databases">
        <authorList>
            <person name="de Groot N.N."/>
        </authorList>
    </citation>
    <scope>NUCLEOTIDE SEQUENCE [LARGE SCALE GENOMIC DNA]</scope>
    <source>
        <strain evidence="9">EB21,IBRC-M 10013,KCTC 4048</strain>
    </source>
</reference>
<name>A0A1G9SE92_9EURY</name>
<evidence type="ECO:0000313" key="8">
    <source>
        <dbReference type="EMBL" id="SDM33637.1"/>
    </source>
</evidence>
<evidence type="ECO:0000256" key="7">
    <source>
        <dbReference type="SAM" id="Phobius"/>
    </source>
</evidence>
<keyword evidence="5 7" id="KW-0472">Membrane</keyword>
<gene>
    <name evidence="8" type="ORF">SAMN05192554_101119</name>
</gene>
<feature type="compositionally biased region" description="Low complexity" evidence="6">
    <location>
        <begin position="16"/>
        <end position="26"/>
    </location>
</feature>
<dbReference type="CDD" id="cd06581">
    <property type="entry name" value="TM_PBP1_LivM_like"/>
    <property type="match status" value="1"/>
</dbReference>